<comment type="caution">
    <text evidence="1">The sequence shown here is derived from an EMBL/GenBank/DDBJ whole genome shotgun (WGS) entry which is preliminary data.</text>
</comment>
<evidence type="ECO:0000313" key="2">
    <source>
        <dbReference type="Proteomes" id="UP000326939"/>
    </source>
</evidence>
<dbReference type="AlphaFoldDB" id="A0A5N5LEM3"/>
<dbReference type="Proteomes" id="UP000326939">
    <property type="component" value="Chromosome 9"/>
</dbReference>
<dbReference type="EMBL" id="VDCV01000009">
    <property type="protein sequence ID" value="KAB5541233.1"/>
    <property type="molecule type" value="Genomic_DNA"/>
</dbReference>
<keyword evidence="2" id="KW-1185">Reference proteome</keyword>
<gene>
    <name evidence="1" type="ORF">DKX38_014207</name>
</gene>
<accession>A0A5N5LEM3</accession>
<name>A0A5N5LEM3_9ROSI</name>
<reference evidence="2" key="1">
    <citation type="journal article" date="2019" name="Gigascience">
        <title>De novo genome assembly of the endangered Acer yangbiense, a plant species with extremely small populations endemic to Yunnan Province, China.</title>
        <authorList>
            <person name="Yang J."/>
            <person name="Wariss H.M."/>
            <person name="Tao L."/>
            <person name="Zhang R."/>
            <person name="Yun Q."/>
            <person name="Hollingsworth P."/>
            <person name="Dao Z."/>
            <person name="Luo G."/>
            <person name="Guo H."/>
            <person name="Ma Y."/>
            <person name="Sun W."/>
        </authorList>
    </citation>
    <scope>NUCLEOTIDE SEQUENCE [LARGE SCALE GENOMIC DNA]</scope>
    <source>
        <strain evidence="2">cv. br00</strain>
    </source>
</reference>
<evidence type="ECO:0000313" key="1">
    <source>
        <dbReference type="EMBL" id="KAB5541233.1"/>
    </source>
</evidence>
<organism evidence="1 2">
    <name type="scientific">Salix brachista</name>
    <dbReference type="NCBI Taxonomy" id="2182728"/>
    <lineage>
        <taxon>Eukaryota</taxon>
        <taxon>Viridiplantae</taxon>
        <taxon>Streptophyta</taxon>
        <taxon>Embryophyta</taxon>
        <taxon>Tracheophyta</taxon>
        <taxon>Spermatophyta</taxon>
        <taxon>Magnoliopsida</taxon>
        <taxon>eudicotyledons</taxon>
        <taxon>Gunneridae</taxon>
        <taxon>Pentapetalae</taxon>
        <taxon>rosids</taxon>
        <taxon>fabids</taxon>
        <taxon>Malpighiales</taxon>
        <taxon>Salicaceae</taxon>
        <taxon>Saliceae</taxon>
        <taxon>Salix</taxon>
    </lineage>
</organism>
<sequence length="71" mass="8412">MSIELLNLLNQIDAYSIWQVQVNDFFQWLKLVTVFDQLFFSGVIERLILSDRHTCCMCILTLSYCIEVDFD</sequence>
<protein>
    <submittedName>
        <fullName evidence="1">Uncharacterized protein</fullName>
    </submittedName>
</protein>
<proteinExistence type="predicted"/>